<dbReference type="Gene3D" id="3.30.565.10">
    <property type="entry name" value="Histidine kinase-like ATPase, C-terminal domain"/>
    <property type="match status" value="1"/>
</dbReference>
<keyword evidence="1" id="KW-0600">Photoreceptor protein</keyword>
<dbReference type="CDD" id="cd00130">
    <property type="entry name" value="PAS"/>
    <property type="match status" value="2"/>
</dbReference>
<dbReference type="GO" id="GO:0009881">
    <property type="term" value="F:photoreceptor activity"/>
    <property type="evidence" value="ECO:0007669"/>
    <property type="project" value="UniProtKB-KW"/>
</dbReference>
<feature type="domain" description="Histidine kinase" evidence="5">
    <location>
        <begin position="360"/>
        <end position="513"/>
    </location>
</feature>
<keyword evidence="2" id="KW-0716">Sensory transduction</keyword>
<dbReference type="Pfam" id="PF00989">
    <property type="entry name" value="PAS"/>
    <property type="match status" value="2"/>
</dbReference>
<evidence type="ECO:0000313" key="7">
    <source>
        <dbReference type="EMBL" id="KAF6142747.1"/>
    </source>
</evidence>
<dbReference type="EMBL" id="JACGCM010002247">
    <property type="protein sequence ID" value="KAF6142747.1"/>
    <property type="molecule type" value="Genomic_DNA"/>
</dbReference>
<dbReference type="GO" id="GO:0009584">
    <property type="term" value="P:detection of visible light"/>
    <property type="evidence" value="ECO:0007669"/>
    <property type="project" value="InterPro"/>
</dbReference>
<feature type="non-terminal residue" evidence="7">
    <location>
        <position position="1"/>
    </location>
</feature>
<sequence length="513" mass="57754">MMRVQCTPDVRFKHFSKSLKTKSSSWKNYEMEAIHSLQLILRNSFKDADKGILSTAGIQPAVNNLKNDGVDELEAVLKETVRLIETATVPIFAVDVYRSINGWNTKIAELTGLPVDQVMGKHLLTLVEDSSATNVERMLHMALQGVEEQNVQFDMKTHGPRNDTGPVRLIVNACASMDHKENIVGVCFIAQDMTSQKIVMDKFTKLGGDYKAIVQNPSPLIPPIFGTNESGWCSEWNQAMTSLSGFERSEVMGKMLVGAVFGTERSCCCFKDQEAFVNLEILLNNAMVGLETEKVSFCFFWRSGNYVECLLSASKKVDEEGTITGVFCFMQLASTELQQALHLQRLSEQTAFKRLKSSSYTRRQVRNPLSGLTYAQKLMEGTNLDEEQKHLWHTTLQCQHQLHKVLDDTDPESIIEGFMDLEMVEFTLKEVLVTSVSQVMMKCNRKGIRVEYNILEEVMAEILYGDSPRLQQVLADFLVITVNYTPNGGQLWIAASLSKDRLGNIVHLTHLEI</sequence>
<dbReference type="PROSITE" id="PS50109">
    <property type="entry name" value="HIS_KIN"/>
    <property type="match status" value="1"/>
</dbReference>
<name>A0A7J7LJD7_9MAGN</name>
<accession>A0A7J7LJD7</accession>
<comment type="caution">
    <text evidence="7">The sequence shown here is derived from an EMBL/GenBank/DDBJ whole genome shotgun (WGS) entry which is preliminary data.</text>
</comment>
<evidence type="ECO:0000256" key="1">
    <source>
        <dbReference type="ARBA" id="ARBA00022543"/>
    </source>
</evidence>
<dbReference type="SUPFAM" id="SSF55785">
    <property type="entry name" value="PYP-like sensor domain (PAS domain)"/>
    <property type="match status" value="2"/>
</dbReference>
<dbReference type="InterPro" id="IPR035965">
    <property type="entry name" value="PAS-like_dom_sf"/>
</dbReference>
<dbReference type="InterPro" id="IPR005467">
    <property type="entry name" value="His_kinase_dom"/>
</dbReference>
<keyword evidence="4" id="KW-0675">Receptor</keyword>
<dbReference type="SMART" id="SM00091">
    <property type="entry name" value="PAS"/>
    <property type="match status" value="2"/>
</dbReference>
<evidence type="ECO:0000256" key="2">
    <source>
        <dbReference type="ARBA" id="ARBA00022606"/>
    </source>
</evidence>
<dbReference type="Gene3D" id="3.30.450.20">
    <property type="entry name" value="PAS domain"/>
    <property type="match status" value="2"/>
</dbReference>
<keyword evidence="3" id="KW-0157">Chromophore</keyword>
<dbReference type="InterPro" id="IPR000014">
    <property type="entry name" value="PAS"/>
</dbReference>
<protein>
    <recommendedName>
        <fullName evidence="9">Phytochrome A</fullName>
    </recommendedName>
</protein>
<evidence type="ECO:0000259" key="5">
    <source>
        <dbReference type="PROSITE" id="PS50109"/>
    </source>
</evidence>
<evidence type="ECO:0000259" key="6">
    <source>
        <dbReference type="PROSITE" id="PS50112"/>
    </source>
</evidence>
<feature type="domain" description="PAS" evidence="6">
    <location>
        <begin position="209"/>
        <end position="264"/>
    </location>
</feature>
<dbReference type="Proteomes" id="UP000541444">
    <property type="component" value="Unassembled WGS sequence"/>
</dbReference>
<dbReference type="InterPro" id="IPR013767">
    <property type="entry name" value="PAS_fold"/>
</dbReference>
<proteinExistence type="predicted"/>
<dbReference type="OrthoDB" id="1699687at2759"/>
<reference evidence="7 8" key="1">
    <citation type="journal article" date="2020" name="IScience">
        <title>Genome Sequencing of the Endangered Kingdonia uniflora (Circaeasteraceae, Ranunculales) Reveals Potential Mechanisms of Evolutionary Specialization.</title>
        <authorList>
            <person name="Sun Y."/>
            <person name="Deng T."/>
            <person name="Zhang A."/>
            <person name="Moore M.J."/>
            <person name="Landis J.B."/>
            <person name="Lin N."/>
            <person name="Zhang H."/>
            <person name="Zhang X."/>
            <person name="Huang J."/>
            <person name="Zhang X."/>
            <person name="Sun H."/>
            <person name="Wang H."/>
        </authorList>
    </citation>
    <scope>NUCLEOTIDE SEQUENCE [LARGE SCALE GENOMIC DNA]</scope>
    <source>
        <strain evidence="7">TB1705</strain>
        <tissue evidence="7">Leaf</tissue>
    </source>
</reference>
<dbReference type="GO" id="GO:0006355">
    <property type="term" value="P:regulation of DNA-templated transcription"/>
    <property type="evidence" value="ECO:0007669"/>
    <property type="project" value="InterPro"/>
</dbReference>
<keyword evidence="8" id="KW-1185">Reference proteome</keyword>
<dbReference type="AlphaFoldDB" id="A0A7J7LJD7"/>
<gene>
    <name evidence="7" type="ORF">GIB67_018458</name>
</gene>
<feature type="domain" description="PAS" evidence="6">
    <location>
        <begin position="76"/>
        <end position="146"/>
    </location>
</feature>
<dbReference type="PANTHER" id="PTHR47876:SF3">
    <property type="entry name" value="PHYTOCHROME 1"/>
    <property type="match status" value="1"/>
</dbReference>
<dbReference type="InterPro" id="IPR001294">
    <property type="entry name" value="Phytochrome"/>
</dbReference>
<dbReference type="InterPro" id="IPR036890">
    <property type="entry name" value="HATPase_C_sf"/>
</dbReference>
<dbReference type="PROSITE" id="PS50112">
    <property type="entry name" value="PAS"/>
    <property type="match status" value="2"/>
</dbReference>
<evidence type="ECO:0000256" key="3">
    <source>
        <dbReference type="ARBA" id="ARBA00022991"/>
    </source>
</evidence>
<dbReference type="NCBIfam" id="TIGR00229">
    <property type="entry name" value="sensory_box"/>
    <property type="match status" value="1"/>
</dbReference>
<evidence type="ECO:0000256" key="4">
    <source>
        <dbReference type="ARBA" id="ARBA00023170"/>
    </source>
</evidence>
<dbReference type="PANTHER" id="PTHR47876">
    <property type="entry name" value="OS08G0260000 PROTEIN"/>
    <property type="match status" value="1"/>
</dbReference>
<evidence type="ECO:0008006" key="9">
    <source>
        <dbReference type="Google" id="ProtNLM"/>
    </source>
</evidence>
<evidence type="ECO:0000313" key="8">
    <source>
        <dbReference type="Proteomes" id="UP000541444"/>
    </source>
</evidence>
<dbReference type="PRINTS" id="PR01033">
    <property type="entry name" value="PHYTOCHROME"/>
</dbReference>
<organism evidence="7 8">
    <name type="scientific">Kingdonia uniflora</name>
    <dbReference type="NCBI Taxonomy" id="39325"/>
    <lineage>
        <taxon>Eukaryota</taxon>
        <taxon>Viridiplantae</taxon>
        <taxon>Streptophyta</taxon>
        <taxon>Embryophyta</taxon>
        <taxon>Tracheophyta</taxon>
        <taxon>Spermatophyta</taxon>
        <taxon>Magnoliopsida</taxon>
        <taxon>Ranunculales</taxon>
        <taxon>Circaeasteraceae</taxon>
        <taxon>Kingdonia</taxon>
    </lineage>
</organism>